<evidence type="ECO:0000313" key="3">
    <source>
        <dbReference type="EMBL" id="CAB4186845.1"/>
    </source>
</evidence>
<name>A0A6J5P3U6_9CAUD</name>
<dbReference type="EMBL" id="LR796776">
    <property type="protein sequence ID" value="CAB4165462.1"/>
    <property type="molecule type" value="Genomic_DNA"/>
</dbReference>
<sequence length="74" mass="8477">MNEKIRELADEAGMTKILNEHASEYGSGVFENTPYPELEKFAELIVQECSNFLKDTLDDHFAAEQLEEHFGVEK</sequence>
<evidence type="ECO:0000313" key="2">
    <source>
        <dbReference type="EMBL" id="CAB4165462.1"/>
    </source>
</evidence>
<dbReference type="EMBL" id="LR796758">
    <property type="protein sequence ID" value="CAB4163835.1"/>
    <property type="molecule type" value="Genomic_DNA"/>
</dbReference>
<reference evidence="1" key="1">
    <citation type="submission" date="2020-04" db="EMBL/GenBank/DDBJ databases">
        <authorList>
            <person name="Chiriac C."/>
            <person name="Salcher M."/>
            <person name="Ghai R."/>
            <person name="Kavagutti S V."/>
        </authorList>
    </citation>
    <scope>NUCLEOTIDE SEQUENCE</scope>
</reference>
<dbReference type="EMBL" id="LR797502">
    <property type="protein sequence ID" value="CAB4221546.1"/>
    <property type="molecule type" value="Genomic_DNA"/>
</dbReference>
<protein>
    <submittedName>
        <fullName evidence="1">Uncharacterized protein</fullName>
    </submittedName>
</protein>
<gene>
    <name evidence="3" type="ORF">UFOVP1146_191</name>
    <name evidence="4" type="ORF">UFOVP1638_374</name>
    <name evidence="1" type="ORF">UFOVP812_104</name>
    <name evidence="2" type="ORF">UFOVP818_39</name>
</gene>
<organism evidence="1">
    <name type="scientific">uncultured Caudovirales phage</name>
    <dbReference type="NCBI Taxonomy" id="2100421"/>
    <lineage>
        <taxon>Viruses</taxon>
        <taxon>Duplodnaviria</taxon>
        <taxon>Heunggongvirae</taxon>
        <taxon>Uroviricota</taxon>
        <taxon>Caudoviricetes</taxon>
        <taxon>Peduoviridae</taxon>
        <taxon>Maltschvirus</taxon>
        <taxon>Maltschvirus maltsch</taxon>
    </lineage>
</organism>
<accession>A0A6J5P3U6</accession>
<evidence type="ECO:0000313" key="1">
    <source>
        <dbReference type="EMBL" id="CAB4163835.1"/>
    </source>
</evidence>
<dbReference type="EMBL" id="LR797099">
    <property type="protein sequence ID" value="CAB4186845.1"/>
    <property type="molecule type" value="Genomic_DNA"/>
</dbReference>
<proteinExistence type="predicted"/>
<evidence type="ECO:0000313" key="4">
    <source>
        <dbReference type="EMBL" id="CAB4221546.1"/>
    </source>
</evidence>